<dbReference type="Gene3D" id="3.40.630.30">
    <property type="match status" value="1"/>
</dbReference>
<keyword evidence="2" id="KW-0808">Transferase</keyword>
<proteinExistence type="predicted"/>
<dbReference type="InterPro" id="IPR016181">
    <property type="entry name" value="Acyl_CoA_acyltransferase"/>
</dbReference>
<feature type="domain" description="N-acetyltransferase" evidence="1">
    <location>
        <begin position="14"/>
        <end position="173"/>
    </location>
</feature>
<dbReference type="PROSITE" id="PS51186">
    <property type="entry name" value="GNAT"/>
    <property type="match status" value="1"/>
</dbReference>
<keyword evidence="3" id="KW-1185">Reference proteome</keyword>
<comment type="caution">
    <text evidence="2">The sequence shown here is derived from an EMBL/GenBank/DDBJ whole genome shotgun (WGS) entry which is preliminary data.</text>
</comment>
<organism evidence="2 3">
    <name type="scientific">Thermocatellispora tengchongensis</name>
    <dbReference type="NCBI Taxonomy" id="1073253"/>
    <lineage>
        <taxon>Bacteria</taxon>
        <taxon>Bacillati</taxon>
        <taxon>Actinomycetota</taxon>
        <taxon>Actinomycetes</taxon>
        <taxon>Streptosporangiales</taxon>
        <taxon>Streptosporangiaceae</taxon>
        <taxon>Thermocatellispora</taxon>
    </lineage>
</organism>
<dbReference type="InterPro" id="IPR000182">
    <property type="entry name" value="GNAT_dom"/>
</dbReference>
<dbReference type="GO" id="GO:0016747">
    <property type="term" value="F:acyltransferase activity, transferring groups other than amino-acyl groups"/>
    <property type="evidence" value="ECO:0007669"/>
    <property type="project" value="InterPro"/>
</dbReference>
<protein>
    <submittedName>
        <fullName evidence="2">GNAT superfamily N-acetyltransferase</fullName>
    </submittedName>
</protein>
<sequence length="183" mass="20078">MGIALRHRSGVDAATVLDSSYGDAYEEIYAEPPYNSGPLFTRERFLERTRDQVHRSGFDLVSAEDGSTLAGFTFGFTMAAERWWGGESTPPPAKVAGVPKLAVIELILRKPYRGQGIGKRLLSTLLDGRAELYATLLSHPEAPAHALYERWGWEVAGTCRPAPDAPVMDIMILARKPHAPRSA</sequence>
<evidence type="ECO:0000313" key="3">
    <source>
        <dbReference type="Proteomes" id="UP000578449"/>
    </source>
</evidence>
<evidence type="ECO:0000259" key="1">
    <source>
        <dbReference type="PROSITE" id="PS51186"/>
    </source>
</evidence>
<dbReference type="SUPFAM" id="SSF55729">
    <property type="entry name" value="Acyl-CoA N-acyltransferases (Nat)"/>
    <property type="match status" value="1"/>
</dbReference>
<dbReference type="Proteomes" id="UP000578449">
    <property type="component" value="Unassembled WGS sequence"/>
</dbReference>
<accession>A0A840PRR3</accession>
<dbReference type="EMBL" id="JACHGN010000024">
    <property type="protein sequence ID" value="MBB5138655.1"/>
    <property type="molecule type" value="Genomic_DNA"/>
</dbReference>
<reference evidence="2 3" key="1">
    <citation type="submission" date="2020-08" db="EMBL/GenBank/DDBJ databases">
        <title>Genomic Encyclopedia of Type Strains, Phase IV (KMG-IV): sequencing the most valuable type-strain genomes for metagenomic binning, comparative biology and taxonomic classification.</title>
        <authorList>
            <person name="Goeker M."/>
        </authorList>
    </citation>
    <scope>NUCLEOTIDE SEQUENCE [LARGE SCALE GENOMIC DNA]</scope>
    <source>
        <strain evidence="2 3">DSM 45615</strain>
    </source>
</reference>
<evidence type="ECO:0000313" key="2">
    <source>
        <dbReference type="EMBL" id="MBB5138655.1"/>
    </source>
</evidence>
<dbReference type="RefSeq" id="WP_185055510.1">
    <property type="nucleotide sequence ID" value="NZ_BAABIX010000025.1"/>
</dbReference>
<name>A0A840PRR3_9ACTN</name>
<dbReference type="Pfam" id="PF00583">
    <property type="entry name" value="Acetyltransf_1"/>
    <property type="match status" value="1"/>
</dbReference>
<dbReference type="AlphaFoldDB" id="A0A840PRR3"/>
<gene>
    <name evidence="2" type="ORF">HNP84_008409</name>
</gene>